<name>A0A919G7D3_9ACTN</name>
<keyword evidence="3" id="KW-1185">Reference proteome</keyword>
<dbReference type="Proteomes" id="UP000603708">
    <property type="component" value="Unassembled WGS sequence"/>
</dbReference>
<dbReference type="Pfam" id="PF06993">
    <property type="entry name" value="DUF1304"/>
    <property type="match status" value="1"/>
</dbReference>
<dbReference type="InterPro" id="IPR009732">
    <property type="entry name" value="DUF1304"/>
</dbReference>
<dbReference type="PANTHER" id="PTHR38446">
    <property type="entry name" value="BLL0914 PROTEIN"/>
    <property type="match status" value="1"/>
</dbReference>
<comment type="caution">
    <text evidence="2">The sequence shown here is derived from an EMBL/GenBank/DDBJ whole genome shotgun (WGS) entry which is preliminary data.</text>
</comment>
<reference evidence="2" key="1">
    <citation type="journal article" date="2014" name="Int. J. Syst. Evol. Microbiol.">
        <title>Complete genome sequence of Corynebacterium casei LMG S-19264T (=DSM 44701T), isolated from a smear-ripened cheese.</title>
        <authorList>
            <consortium name="US DOE Joint Genome Institute (JGI-PGF)"/>
            <person name="Walter F."/>
            <person name="Albersmeier A."/>
            <person name="Kalinowski J."/>
            <person name="Ruckert C."/>
        </authorList>
    </citation>
    <scope>NUCLEOTIDE SEQUENCE</scope>
    <source>
        <strain evidence="2">JCM 5069</strain>
    </source>
</reference>
<evidence type="ECO:0000256" key="1">
    <source>
        <dbReference type="SAM" id="Phobius"/>
    </source>
</evidence>
<keyword evidence="1" id="KW-1133">Transmembrane helix</keyword>
<dbReference type="EMBL" id="BNCD01000008">
    <property type="protein sequence ID" value="GHH79191.1"/>
    <property type="molecule type" value="Genomic_DNA"/>
</dbReference>
<evidence type="ECO:0000313" key="3">
    <source>
        <dbReference type="Proteomes" id="UP000603708"/>
    </source>
</evidence>
<keyword evidence="1" id="KW-0812">Transmembrane</keyword>
<dbReference type="RefSeq" id="WP_189932357.1">
    <property type="nucleotide sequence ID" value="NZ_BNCD01000008.1"/>
</dbReference>
<reference evidence="2" key="2">
    <citation type="submission" date="2020-09" db="EMBL/GenBank/DDBJ databases">
        <authorList>
            <person name="Sun Q."/>
            <person name="Ohkuma M."/>
        </authorList>
    </citation>
    <scope>NUCLEOTIDE SEQUENCE</scope>
    <source>
        <strain evidence="2">JCM 5069</strain>
    </source>
</reference>
<evidence type="ECO:0000313" key="2">
    <source>
        <dbReference type="EMBL" id="GHH79191.1"/>
    </source>
</evidence>
<feature type="transmembrane region" description="Helical" evidence="1">
    <location>
        <begin position="81"/>
        <end position="99"/>
    </location>
</feature>
<dbReference type="AlphaFoldDB" id="A0A919G7D3"/>
<organism evidence="2 3">
    <name type="scientific">Streptomyces sulfonofaciens</name>
    <dbReference type="NCBI Taxonomy" id="68272"/>
    <lineage>
        <taxon>Bacteria</taxon>
        <taxon>Bacillati</taxon>
        <taxon>Actinomycetota</taxon>
        <taxon>Actinomycetes</taxon>
        <taxon>Kitasatosporales</taxon>
        <taxon>Streptomycetaceae</taxon>
        <taxon>Streptomyces</taxon>
    </lineage>
</organism>
<proteinExistence type="predicted"/>
<sequence>MLVVALVFAILAALTHVYIFVLESLLWTAPKTRAVFGTSEDEARATRQLAFNQGFYNLFLAVLVALGAVVALAADDTVGRTLVVAGTSCMVLAGLVLVLSDRTKLRSALVQLVTPAVALVALGVDALH</sequence>
<gene>
    <name evidence="2" type="ORF">GCM10018793_31380</name>
</gene>
<accession>A0A919G7D3</accession>
<dbReference type="PANTHER" id="PTHR38446:SF1">
    <property type="entry name" value="BLL0914 PROTEIN"/>
    <property type="match status" value="1"/>
</dbReference>
<feature type="transmembrane region" description="Helical" evidence="1">
    <location>
        <begin position="105"/>
        <end position="127"/>
    </location>
</feature>
<keyword evidence="1" id="KW-0472">Membrane</keyword>
<feature type="transmembrane region" description="Helical" evidence="1">
    <location>
        <begin position="54"/>
        <end position="74"/>
    </location>
</feature>
<protein>
    <submittedName>
        <fullName evidence="2">Membrane protein</fullName>
    </submittedName>
</protein>